<feature type="compositionally biased region" description="Basic and acidic residues" evidence="1">
    <location>
        <begin position="155"/>
        <end position="169"/>
    </location>
</feature>
<dbReference type="GeneID" id="87817157"/>
<sequence length="178" mass="19485">MSMFTGGTPSSGPLFGSPNPSTSAGRGQFSQPSSFMASGSLVPPFYQDETFTAEMRDRQARGKDPTSSADNSDRDERAESRLRLGSGRVHKEDFAQREKRQKAIAFLDNPELLRMYAESTGESMAAARFHFTKMLCGYDEDDAAQPTGSSALSPSHRDNHHHPTGDRRGGHSPQTRTT</sequence>
<protein>
    <submittedName>
        <fullName evidence="2">Uncharacterized protein</fullName>
    </submittedName>
</protein>
<feature type="compositionally biased region" description="Polar residues" evidence="1">
    <location>
        <begin position="1"/>
        <end position="11"/>
    </location>
</feature>
<evidence type="ECO:0000313" key="2">
    <source>
        <dbReference type="EMBL" id="KAK4144042.1"/>
    </source>
</evidence>
<feature type="compositionally biased region" description="Polar residues" evidence="1">
    <location>
        <begin position="18"/>
        <end position="37"/>
    </location>
</feature>
<evidence type="ECO:0000313" key="3">
    <source>
        <dbReference type="Proteomes" id="UP001302676"/>
    </source>
</evidence>
<comment type="caution">
    <text evidence="2">The sequence shown here is derived from an EMBL/GenBank/DDBJ whole genome shotgun (WGS) entry which is preliminary data.</text>
</comment>
<evidence type="ECO:0000256" key="1">
    <source>
        <dbReference type="SAM" id="MobiDB-lite"/>
    </source>
</evidence>
<organism evidence="2 3">
    <name type="scientific">Dichotomopilus funicola</name>
    <dbReference type="NCBI Taxonomy" id="1934379"/>
    <lineage>
        <taxon>Eukaryota</taxon>
        <taxon>Fungi</taxon>
        <taxon>Dikarya</taxon>
        <taxon>Ascomycota</taxon>
        <taxon>Pezizomycotina</taxon>
        <taxon>Sordariomycetes</taxon>
        <taxon>Sordariomycetidae</taxon>
        <taxon>Sordariales</taxon>
        <taxon>Chaetomiaceae</taxon>
        <taxon>Dichotomopilus</taxon>
    </lineage>
</organism>
<name>A0AAN6V3B5_9PEZI</name>
<dbReference type="AlphaFoldDB" id="A0AAN6V3B5"/>
<feature type="compositionally biased region" description="Basic and acidic residues" evidence="1">
    <location>
        <begin position="71"/>
        <end position="82"/>
    </location>
</feature>
<feature type="compositionally biased region" description="Basic and acidic residues" evidence="1">
    <location>
        <begin position="54"/>
        <end position="64"/>
    </location>
</feature>
<feature type="compositionally biased region" description="Basic and acidic residues" evidence="1">
    <location>
        <begin position="89"/>
        <end position="98"/>
    </location>
</feature>
<feature type="region of interest" description="Disordered" evidence="1">
    <location>
        <begin position="1"/>
        <end position="98"/>
    </location>
</feature>
<dbReference type="Proteomes" id="UP001302676">
    <property type="component" value="Unassembled WGS sequence"/>
</dbReference>
<proteinExistence type="predicted"/>
<dbReference type="EMBL" id="MU853580">
    <property type="protein sequence ID" value="KAK4144042.1"/>
    <property type="molecule type" value="Genomic_DNA"/>
</dbReference>
<gene>
    <name evidence="2" type="ORF">C8A04DRAFT_28156</name>
</gene>
<reference evidence="2" key="2">
    <citation type="submission" date="2023-05" db="EMBL/GenBank/DDBJ databases">
        <authorList>
            <consortium name="Lawrence Berkeley National Laboratory"/>
            <person name="Steindorff A."/>
            <person name="Hensen N."/>
            <person name="Bonometti L."/>
            <person name="Westerberg I."/>
            <person name="Brannstrom I.O."/>
            <person name="Guillou S."/>
            <person name="Cros-Aarteil S."/>
            <person name="Calhoun S."/>
            <person name="Haridas S."/>
            <person name="Kuo A."/>
            <person name="Mondo S."/>
            <person name="Pangilinan J."/>
            <person name="Riley R."/>
            <person name="Labutti K."/>
            <person name="Andreopoulos B."/>
            <person name="Lipzen A."/>
            <person name="Chen C."/>
            <person name="Yanf M."/>
            <person name="Daum C."/>
            <person name="Ng V."/>
            <person name="Clum A."/>
            <person name="Ohm R."/>
            <person name="Martin F."/>
            <person name="Silar P."/>
            <person name="Natvig D."/>
            <person name="Lalanne C."/>
            <person name="Gautier V."/>
            <person name="Ament-Velasquez S.L."/>
            <person name="Kruys A."/>
            <person name="Hutchinson M.I."/>
            <person name="Powell A.J."/>
            <person name="Barry K."/>
            <person name="Miller A.N."/>
            <person name="Grigoriev I.V."/>
            <person name="Debuchy R."/>
            <person name="Gladieux P."/>
            <person name="Thoren M.H."/>
            <person name="Johannesson H."/>
        </authorList>
    </citation>
    <scope>NUCLEOTIDE SEQUENCE</scope>
    <source>
        <strain evidence="2">CBS 141.50</strain>
    </source>
</reference>
<reference evidence="2" key="1">
    <citation type="journal article" date="2023" name="Mol. Phylogenet. Evol.">
        <title>Genome-scale phylogeny and comparative genomics of the fungal order Sordariales.</title>
        <authorList>
            <person name="Hensen N."/>
            <person name="Bonometti L."/>
            <person name="Westerberg I."/>
            <person name="Brannstrom I.O."/>
            <person name="Guillou S."/>
            <person name="Cros-Aarteil S."/>
            <person name="Calhoun S."/>
            <person name="Haridas S."/>
            <person name="Kuo A."/>
            <person name="Mondo S."/>
            <person name="Pangilinan J."/>
            <person name="Riley R."/>
            <person name="LaButti K."/>
            <person name="Andreopoulos B."/>
            <person name="Lipzen A."/>
            <person name="Chen C."/>
            <person name="Yan M."/>
            <person name="Daum C."/>
            <person name="Ng V."/>
            <person name="Clum A."/>
            <person name="Steindorff A."/>
            <person name="Ohm R.A."/>
            <person name="Martin F."/>
            <person name="Silar P."/>
            <person name="Natvig D.O."/>
            <person name="Lalanne C."/>
            <person name="Gautier V."/>
            <person name="Ament-Velasquez S.L."/>
            <person name="Kruys A."/>
            <person name="Hutchinson M.I."/>
            <person name="Powell A.J."/>
            <person name="Barry K."/>
            <person name="Miller A.N."/>
            <person name="Grigoriev I.V."/>
            <person name="Debuchy R."/>
            <person name="Gladieux P."/>
            <person name="Hiltunen Thoren M."/>
            <person name="Johannesson H."/>
        </authorList>
    </citation>
    <scope>NUCLEOTIDE SEQUENCE</scope>
    <source>
        <strain evidence="2">CBS 141.50</strain>
    </source>
</reference>
<dbReference type="RefSeq" id="XP_062637413.1">
    <property type="nucleotide sequence ID" value="XM_062780544.1"/>
</dbReference>
<accession>A0AAN6V3B5</accession>
<keyword evidence="3" id="KW-1185">Reference proteome</keyword>
<feature type="region of interest" description="Disordered" evidence="1">
    <location>
        <begin position="139"/>
        <end position="178"/>
    </location>
</feature>